<proteinExistence type="predicted"/>
<dbReference type="Proteomes" id="UP001488805">
    <property type="component" value="Unassembled WGS sequence"/>
</dbReference>
<dbReference type="EMBL" id="JBCEZU010000067">
    <property type="protein sequence ID" value="KAK9533390.1"/>
    <property type="molecule type" value="Genomic_DNA"/>
</dbReference>
<keyword evidence="2" id="KW-1185">Reference proteome</keyword>
<organism evidence="1 2">
    <name type="scientific">Zoarces viviparus</name>
    <name type="common">Viviparous eelpout</name>
    <name type="synonym">Blennius viviparus</name>
    <dbReference type="NCBI Taxonomy" id="48416"/>
    <lineage>
        <taxon>Eukaryota</taxon>
        <taxon>Metazoa</taxon>
        <taxon>Chordata</taxon>
        <taxon>Craniata</taxon>
        <taxon>Vertebrata</taxon>
        <taxon>Euteleostomi</taxon>
        <taxon>Actinopterygii</taxon>
        <taxon>Neopterygii</taxon>
        <taxon>Teleostei</taxon>
        <taxon>Neoteleostei</taxon>
        <taxon>Acanthomorphata</taxon>
        <taxon>Eupercaria</taxon>
        <taxon>Perciformes</taxon>
        <taxon>Cottioidei</taxon>
        <taxon>Zoarcales</taxon>
        <taxon>Zoarcidae</taxon>
        <taxon>Zoarcinae</taxon>
        <taxon>Zoarces</taxon>
    </lineage>
</organism>
<sequence>MRPRITEVLTTAIKVISGSKHPSDEAPNAGHSFLTLPSKGELKMLRKQLAGWCEATWVGCYIISINAEVGGGPHEAAEVKVLVGLAEDTSRKCDEKRVNGKMIADESEFKHFHALHDELETPLRDTRTRP</sequence>
<evidence type="ECO:0000313" key="1">
    <source>
        <dbReference type="EMBL" id="KAK9533390.1"/>
    </source>
</evidence>
<name>A0AAW1FFD1_ZOAVI</name>
<reference evidence="1 2" key="1">
    <citation type="journal article" date="2024" name="Genome Biol. Evol.">
        <title>Chromosome-level genome assembly of the viviparous eelpout Zoarces viviparus.</title>
        <authorList>
            <person name="Fuhrmann N."/>
            <person name="Brasseur M.V."/>
            <person name="Bakowski C.E."/>
            <person name="Podsiadlowski L."/>
            <person name="Prost S."/>
            <person name="Krehenwinkel H."/>
            <person name="Mayer C."/>
        </authorList>
    </citation>
    <scope>NUCLEOTIDE SEQUENCE [LARGE SCALE GENOMIC DNA]</scope>
    <source>
        <strain evidence="1">NO-MEL_2022_Ind0_liver</strain>
    </source>
</reference>
<dbReference type="AlphaFoldDB" id="A0AAW1FFD1"/>
<comment type="caution">
    <text evidence="1">The sequence shown here is derived from an EMBL/GenBank/DDBJ whole genome shotgun (WGS) entry which is preliminary data.</text>
</comment>
<gene>
    <name evidence="1" type="ORF">VZT92_008511</name>
</gene>
<protein>
    <submittedName>
        <fullName evidence="1">Uncharacterized protein</fullName>
    </submittedName>
</protein>
<accession>A0AAW1FFD1</accession>
<evidence type="ECO:0000313" key="2">
    <source>
        <dbReference type="Proteomes" id="UP001488805"/>
    </source>
</evidence>